<name>A0A2W1LMW9_9BACL</name>
<evidence type="ECO:0000259" key="2">
    <source>
        <dbReference type="PROSITE" id="PS50966"/>
    </source>
</evidence>
<keyword evidence="1" id="KW-0863">Zinc-finger</keyword>
<dbReference type="PROSITE" id="PS50966">
    <property type="entry name" value="ZF_SWIM"/>
    <property type="match status" value="1"/>
</dbReference>
<dbReference type="GO" id="GO:0008270">
    <property type="term" value="F:zinc ion binding"/>
    <property type="evidence" value="ECO:0007669"/>
    <property type="project" value="UniProtKB-KW"/>
</dbReference>
<dbReference type="InterPro" id="IPR007527">
    <property type="entry name" value="Znf_SWIM"/>
</dbReference>
<proteinExistence type="predicted"/>
<evidence type="ECO:0000313" key="4">
    <source>
        <dbReference type="Proteomes" id="UP000249522"/>
    </source>
</evidence>
<dbReference type="Proteomes" id="UP000249522">
    <property type="component" value="Unassembled WGS sequence"/>
</dbReference>
<organism evidence="3 4">
    <name type="scientific">Paenibacillus sambharensis</name>
    <dbReference type="NCBI Taxonomy" id="1803190"/>
    <lineage>
        <taxon>Bacteria</taxon>
        <taxon>Bacillati</taxon>
        <taxon>Bacillota</taxon>
        <taxon>Bacilli</taxon>
        <taxon>Bacillales</taxon>
        <taxon>Paenibacillaceae</taxon>
        <taxon>Paenibacillus</taxon>
    </lineage>
</organism>
<evidence type="ECO:0000256" key="1">
    <source>
        <dbReference type="PROSITE-ProRule" id="PRU00325"/>
    </source>
</evidence>
<gene>
    <name evidence="3" type="ORF">DNH61_10015</name>
</gene>
<dbReference type="EMBL" id="QKRB01000043">
    <property type="protein sequence ID" value="PZD95784.1"/>
    <property type="molecule type" value="Genomic_DNA"/>
</dbReference>
<sequence length="540" mass="62441">MNDITDGVGVDCAMNRLADEQVDFLQSAIATLIVPTIMERGWDYYRKRKVMVTEVVEGNAVYGAVSGESVYGVMLDADDFAYSTCTCPYKGYCKHMAAVFFHYYETTGENPETWYRDYKDRNLPAGIKGKAALEAAASRVEDVPDQESGPSAWRDFFAKDYGDIWRQCRHSLHPLQPVLQELKGKSKLWPEPLRRVHWLHVISFVLEQVELAYASTDAYNRYYYEMSFSRSVDPWIAHFNDLVAELKPTEMAAGEQEWIDSLNHVLRENALRVSFVLLRWDYMLHVLWKQLAGNPVLAAEEREALNKLAAAGDWDDRQLSVLQAAKAQLSFREGDDAEAIKLLEDTPFERTSLFIYEFAEQRLGARHKEGLIRWLDFIGSKLADCRNSTMLRPFMRLCREADLNWPDSGRWLDMMTQHLPYSYAELSAHLLERGKYEEWADLQLLLTIRPDELDVQDIRQVAKSAPAYLLPLYHQAVDDSIQTRNRQGYKTAVKLLKRLEKLYTSSGRSVVWKRYITQLHMKHSRLRALQEELKKGKLVP</sequence>
<feature type="domain" description="SWIM-type" evidence="2">
    <location>
        <begin position="71"/>
        <end position="104"/>
    </location>
</feature>
<accession>A0A2W1LMW9</accession>
<keyword evidence="1" id="KW-0862">Zinc</keyword>
<keyword evidence="4" id="KW-1185">Reference proteome</keyword>
<dbReference type="Pfam" id="PF04434">
    <property type="entry name" value="SWIM"/>
    <property type="match status" value="1"/>
</dbReference>
<comment type="caution">
    <text evidence="3">The sequence shown here is derived from an EMBL/GenBank/DDBJ whole genome shotgun (WGS) entry which is preliminary data.</text>
</comment>
<protein>
    <recommendedName>
        <fullName evidence="2">SWIM-type domain-containing protein</fullName>
    </recommendedName>
</protein>
<dbReference type="AlphaFoldDB" id="A0A2W1LMW9"/>
<keyword evidence="1" id="KW-0479">Metal-binding</keyword>
<reference evidence="3 4" key="1">
    <citation type="submission" date="2018-06" db="EMBL/GenBank/DDBJ databases">
        <title>Paenibacillus imtechensis sp. nov.</title>
        <authorList>
            <person name="Pinnaka A.K."/>
            <person name="Singh H."/>
            <person name="Kaur M."/>
        </authorList>
    </citation>
    <scope>NUCLEOTIDE SEQUENCE [LARGE SCALE GENOMIC DNA]</scope>
    <source>
        <strain evidence="3 4">SMB1</strain>
    </source>
</reference>
<evidence type="ECO:0000313" key="3">
    <source>
        <dbReference type="EMBL" id="PZD95784.1"/>
    </source>
</evidence>